<proteinExistence type="predicted"/>
<dbReference type="SUPFAM" id="SSF46942">
    <property type="entry name" value="Elongation factor TFIIS domain 2"/>
    <property type="match status" value="1"/>
</dbReference>
<accession>A0A5N5STC5</accession>
<comment type="caution">
    <text evidence="3">The sequence shown here is derived from an EMBL/GenBank/DDBJ whole genome shotgun (WGS) entry which is preliminary data.</text>
</comment>
<feature type="compositionally biased region" description="Polar residues" evidence="1">
    <location>
        <begin position="99"/>
        <end position="120"/>
    </location>
</feature>
<feature type="domain" description="TFIIS central" evidence="2">
    <location>
        <begin position="72"/>
        <end position="188"/>
    </location>
</feature>
<dbReference type="EMBL" id="SEYY01020228">
    <property type="protein sequence ID" value="KAB7497476.1"/>
    <property type="molecule type" value="Genomic_DNA"/>
</dbReference>
<dbReference type="OrthoDB" id="44867at2759"/>
<evidence type="ECO:0000256" key="1">
    <source>
        <dbReference type="SAM" id="MobiDB-lite"/>
    </source>
</evidence>
<dbReference type="AlphaFoldDB" id="A0A5N5STC5"/>
<protein>
    <recommendedName>
        <fullName evidence="2">TFIIS central domain-containing protein</fullName>
    </recommendedName>
</protein>
<dbReference type="Gene3D" id="1.10.472.30">
    <property type="entry name" value="Transcription elongation factor S-II, central domain"/>
    <property type="match status" value="1"/>
</dbReference>
<evidence type="ECO:0000313" key="4">
    <source>
        <dbReference type="Proteomes" id="UP000326759"/>
    </source>
</evidence>
<dbReference type="InterPro" id="IPR036575">
    <property type="entry name" value="TFIIS_cen_dom_sf"/>
</dbReference>
<reference evidence="3 4" key="1">
    <citation type="journal article" date="2019" name="PLoS Biol.">
        <title>Sex chromosomes control vertical transmission of feminizing Wolbachia symbionts in an isopod.</title>
        <authorList>
            <person name="Becking T."/>
            <person name="Chebbi M.A."/>
            <person name="Giraud I."/>
            <person name="Moumen B."/>
            <person name="Laverre T."/>
            <person name="Caubet Y."/>
            <person name="Peccoud J."/>
            <person name="Gilbert C."/>
            <person name="Cordaux R."/>
        </authorList>
    </citation>
    <scope>NUCLEOTIDE SEQUENCE [LARGE SCALE GENOMIC DNA]</scope>
    <source>
        <strain evidence="3">ANa2</strain>
        <tissue evidence="3">Whole body excluding digestive tract and cuticle</tissue>
    </source>
</reference>
<sequence length="205" mass="24126">MYNLKFHKYFRYIELSSTHIVIPNRSKTVHKLCRDSNIDVANHAKTVYQLWRNNIVSKIDKPMIEVRCDLQTQKLREKARDLIYNSLAELLEKSKENKNSSVGSPSNSDVDSVGSPYNSEAENDSDYSVENLKNLAEYIESEVFKEAKKKISNQYRRTNRKIVFVLKYQKDIKINLIKGKISVPKIIKIFCIEFLYLIFYRIDLF</sequence>
<dbReference type="GO" id="GO:0006351">
    <property type="term" value="P:DNA-templated transcription"/>
    <property type="evidence" value="ECO:0007669"/>
    <property type="project" value="InterPro"/>
</dbReference>
<dbReference type="Pfam" id="PF07500">
    <property type="entry name" value="TFIIS_M"/>
    <property type="match status" value="1"/>
</dbReference>
<organism evidence="3 4">
    <name type="scientific">Armadillidium nasatum</name>
    <dbReference type="NCBI Taxonomy" id="96803"/>
    <lineage>
        <taxon>Eukaryota</taxon>
        <taxon>Metazoa</taxon>
        <taxon>Ecdysozoa</taxon>
        <taxon>Arthropoda</taxon>
        <taxon>Crustacea</taxon>
        <taxon>Multicrustacea</taxon>
        <taxon>Malacostraca</taxon>
        <taxon>Eumalacostraca</taxon>
        <taxon>Peracarida</taxon>
        <taxon>Isopoda</taxon>
        <taxon>Oniscidea</taxon>
        <taxon>Crinocheta</taxon>
        <taxon>Armadillidiidae</taxon>
        <taxon>Armadillidium</taxon>
    </lineage>
</organism>
<evidence type="ECO:0000313" key="3">
    <source>
        <dbReference type="EMBL" id="KAB7497476.1"/>
    </source>
</evidence>
<name>A0A5N5STC5_9CRUS</name>
<dbReference type="Proteomes" id="UP000326759">
    <property type="component" value="Unassembled WGS sequence"/>
</dbReference>
<feature type="region of interest" description="Disordered" evidence="1">
    <location>
        <begin position="96"/>
        <end position="124"/>
    </location>
</feature>
<evidence type="ECO:0000259" key="2">
    <source>
        <dbReference type="Pfam" id="PF07500"/>
    </source>
</evidence>
<dbReference type="InterPro" id="IPR003618">
    <property type="entry name" value="TFIIS_cen_dom"/>
</dbReference>
<keyword evidence="4" id="KW-1185">Reference proteome</keyword>
<gene>
    <name evidence="3" type="ORF">Anas_08934</name>
</gene>